<dbReference type="PANTHER" id="PTHR37300:SF1">
    <property type="entry name" value="UPF0291 PROTEIN YNZC"/>
    <property type="match status" value="1"/>
</dbReference>
<reference evidence="4" key="1">
    <citation type="journal article" date="2021" name="PeerJ">
        <title>Extensive microbial diversity within the chicken gut microbiome revealed by metagenomics and culture.</title>
        <authorList>
            <person name="Gilroy R."/>
            <person name="Ravi A."/>
            <person name="Getino M."/>
            <person name="Pursley I."/>
            <person name="Horton D.L."/>
            <person name="Alikhan N.F."/>
            <person name="Baker D."/>
            <person name="Gharbi K."/>
            <person name="Hall N."/>
            <person name="Watson M."/>
            <person name="Adriaenssens E.M."/>
            <person name="Foster-Nyarko E."/>
            <person name="Jarju S."/>
            <person name="Secka A."/>
            <person name="Antonio M."/>
            <person name="Oren A."/>
            <person name="Chaudhuri R.R."/>
            <person name="La Ragione R."/>
            <person name="Hildebrand F."/>
            <person name="Pallen M.J."/>
        </authorList>
    </citation>
    <scope>NUCLEOTIDE SEQUENCE</scope>
    <source>
        <strain evidence="4">ChiSxjej1B13-11762</strain>
    </source>
</reference>
<reference evidence="4" key="2">
    <citation type="submission" date="2021-04" db="EMBL/GenBank/DDBJ databases">
        <authorList>
            <person name="Gilroy R."/>
        </authorList>
    </citation>
    <scope>NUCLEOTIDE SEQUENCE</scope>
    <source>
        <strain evidence="4">ChiSxjej1B13-11762</strain>
    </source>
</reference>
<feature type="region of interest" description="Disordered" evidence="3">
    <location>
        <begin position="54"/>
        <end position="77"/>
    </location>
</feature>
<evidence type="ECO:0000313" key="5">
    <source>
        <dbReference type="Proteomes" id="UP000824263"/>
    </source>
</evidence>
<keyword evidence="1 2" id="KW-0963">Cytoplasm</keyword>
<organism evidence="4 5">
    <name type="scientific">Candidatus Dorea gallistercoris</name>
    <dbReference type="NCBI Taxonomy" id="2838542"/>
    <lineage>
        <taxon>Bacteria</taxon>
        <taxon>Bacillati</taxon>
        <taxon>Bacillota</taxon>
        <taxon>Clostridia</taxon>
        <taxon>Lachnospirales</taxon>
        <taxon>Lachnospiraceae</taxon>
        <taxon>Dorea</taxon>
    </lineage>
</organism>
<dbReference type="Pfam" id="PF05979">
    <property type="entry name" value="DUF896"/>
    <property type="match status" value="1"/>
</dbReference>
<dbReference type="GO" id="GO:0005737">
    <property type="term" value="C:cytoplasm"/>
    <property type="evidence" value="ECO:0007669"/>
    <property type="project" value="UniProtKB-SubCell"/>
</dbReference>
<dbReference type="Gene3D" id="1.10.287.540">
    <property type="entry name" value="Helix hairpin bin"/>
    <property type="match status" value="1"/>
</dbReference>
<dbReference type="SUPFAM" id="SSF158221">
    <property type="entry name" value="YnzC-like"/>
    <property type="match status" value="1"/>
</dbReference>
<dbReference type="EMBL" id="DXGF01000138">
    <property type="protein sequence ID" value="HIW84201.1"/>
    <property type="molecule type" value="Genomic_DNA"/>
</dbReference>
<gene>
    <name evidence="4" type="ORF">H9873_07760</name>
</gene>
<protein>
    <recommendedName>
        <fullName evidence="2">UPF0291 protein H9873_07760</fullName>
    </recommendedName>
</protein>
<dbReference type="Proteomes" id="UP000824263">
    <property type="component" value="Unassembled WGS sequence"/>
</dbReference>
<dbReference type="InterPro" id="IPR009242">
    <property type="entry name" value="DUF896"/>
</dbReference>
<evidence type="ECO:0000256" key="3">
    <source>
        <dbReference type="SAM" id="MobiDB-lite"/>
    </source>
</evidence>
<dbReference type="AlphaFoldDB" id="A0A9D1R9J2"/>
<dbReference type="PANTHER" id="PTHR37300">
    <property type="entry name" value="UPF0291 PROTEIN CBO2609/CLC_2481"/>
    <property type="match status" value="1"/>
</dbReference>
<name>A0A9D1R9J2_9FIRM</name>
<dbReference type="HAMAP" id="MF_01103">
    <property type="entry name" value="UPF0291"/>
    <property type="match status" value="1"/>
</dbReference>
<comment type="caution">
    <text evidence="4">The sequence shown here is derived from an EMBL/GenBank/DDBJ whole genome shotgun (WGS) entry which is preliminary data.</text>
</comment>
<comment type="similarity">
    <text evidence="2">Belongs to the UPF0291 family.</text>
</comment>
<proteinExistence type="inferred from homology"/>
<feature type="compositionally biased region" description="Basic and acidic residues" evidence="3">
    <location>
        <begin position="63"/>
        <end position="77"/>
    </location>
</feature>
<accession>A0A9D1R9J2</accession>
<evidence type="ECO:0000256" key="2">
    <source>
        <dbReference type="HAMAP-Rule" id="MF_01103"/>
    </source>
</evidence>
<evidence type="ECO:0000313" key="4">
    <source>
        <dbReference type="EMBL" id="HIW84201.1"/>
    </source>
</evidence>
<comment type="subcellular location">
    <subcellularLocation>
        <location evidence="2">Cytoplasm</location>
    </subcellularLocation>
</comment>
<evidence type="ECO:0000256" key="1">
    <source>
        <dbReference type="ARBA" id="ARBA00022490"/>
    </source>
</evidence>
<sequence length="77" mass="9036">MDEQKIARINELYHKSKAEGLTQAERKEQQILRREYIDAFKQNLRSQLDNISIEEPDGSITDLGEKYGRRAEDKRGN</sequence>